<proteinExistence type="predicted"/>
<gene>
    <name evidence="1" type="ORF">DWZ12_05780</name>
</gene>
<accession>A0A411ZT29</accession>
<organism evidence="1 2">
    <name type="scientific">Blautia obeum</name>
    <dbReference type="NCBI Taxonomy" id="40520"/>
    <lineage>
        <taxon>Bacteria</taxon>
        <taxon>Bacillati</taxon>
        <taxon>Bacillota</taxon>
        <taxon>Clostridia</taxon>
        <taxon>Lachnospirales</taxon>
        <taxon>Lachnospiraceae</taxon>
        <taxon>Blautia</taxon>
    </lineage>
</organism>
<dbReference type="Proteomes" id="UP000283585">
    <property type="component" value="Unassembled WGS sequence"/>
</dbReference>
<reference evidence="1 2" key="1">
    <citation type="submission" date="2018-08" db="EMBL/GenBank/DDBJ databases">
        <title>A genome reference for cultivated species of the human gut microbiota.</title>
        <authorList>
            <person name="Zou Y."/>
            <person name="Xue W."/>
            <person name="Luo G."/>
        </authorList>
    </citation>
    <scope>NUCLEOTIDE SEQUENCE [LARGE SCALE GENOMIC DNA]</scope>
    <source>
        <strain evidence="1 2">AF29-2BH</strain>
    </source>
</reference>
<evidence type="ECO:0000313" key="1">
    <source>
        <dbReference type="EMBL" id="RGQ05977.1"/>
    </source>
</evidence>
<dbReference type="EMBL" id="QRSS01000005">
    <property type="protein sequence ID" value="RGQ05977.1"/>
    <property type="molecule type" value="Genomic_DNA"/>
</dbReference>
<sequence length="223" mass="24270">MSAIVWDKTGSREYELGVDRGVLYTQKTDGSGTYNNGVAWNGLSSVTESPSGADETVLYADNIKYASLRADEDFGLTIEAYMYPDEFSACDGSVEVSPGVYIGQQKRVPFGLAYRTKIGSDTDSDKGYKLHLVYNATVSPSETAYESVNDSPDAITMSWEAATTPVNTGDYKPSARITINSTKADKAKLAELEKKLYGDETNEPTLPSLKEVIDMFPKTSATE</sequence>
<dbReference type="RefSeq" id="WP_118044525.1">
    <property type="nucleotide sequence ID" value="NZ_QRSS01000005.1"/>
</dbReference>
<name>A0A411ZT29_9FIRM</name>
<protein>
    <recommendedName>
        <fullName evidence="3">Phage major tail protein, phi13 family</fullName>
    </recommendedName>
</protein>
<evidence type="ECO:0000313" key="2">
    <source>
        <dbReference type="Proteomes" id="UP000283585"/>
    </source>
</evidence>
<comment type="caution">
    <text evidence="1">The sequence shown here is derived from an EMBL/GenBank/DDBJ whole genome shotgun (WGS) entry which is preliminary data.</text>
</comment>
<dbReference type="AlphaFoldDB" id="A0A411ZT29"/>
<evidence type="ECO:0008006" key="3">
    <source>
        <dbReference type="Google" id="ProtNLM"/>
    </source>
</evidence>